<dbReference type="Gene3D" id="3.40.50.150">
    <property type="entry name" value="Vaccinia Virus protein VP39"/>
    <property type="match status" value="1"/>
</dbReference>
<dbReference type="EMBL" id="BAAAHH010000034">
    <property type="protein sequence ID" value="GAA0964541.1"/>
    <property type="molecule type" value="Genomic_DNA"/>
</dbReference>
<proteinExistence type="predicted"/>
<gene>
    <name evidence="2" type="ORF">GCM10009550_62660</name>
</gene>
<name>A0ABN1RUW0_9ACTN</name>
<evidence type="ECO:0000313" key="2">
    <source>
        <dbReference type="EMBL" id="GAA0964541.1"/>
    </source>
</evidence>
<dbReference type="RefSeq" id="WP_344244912.1">
    <property type="nucleotide sequence ID" value="NZ_BAAAHH010000034.1"/>
</dbReference>
<accession>A0ABN1RUW0</accession>
<dbReference type="SUPFAM" id="SSF53335">
    <property type="entry name" value="S-adenosyl-L-methionine-dependent methyltransferases"/>
    <property type="match status" value="1"/>
</dbReference>
<sequence length="282" mass="30253">MKRGEKPFPGRYPVAQGEAELLRDADRDNGWVISVRGVPQSYLDLDDPTHLDFEYMRLLGDVVDRLKPGPLDALHIGGAGCTLARYVAATRPGSRQIVYELDELLVRLVREHFPLKAVRGLKVRVGDGRQGLASLPDASDDLLVLDAFSGAEMPVALASAEFTAEAARVLRDDGVYLANVADGGGLGFARRLAATLAESFPHVLLLGEPGVLRGRRFGNLVLAASRAPLPVAELTRVSAGRPLPARCMDTAELARFSAGHRPIRDGDRVAAPVPPPAVFGRS</sequence>
<protein>
    <submittedName>
        <fullName evidence="2">Fused MFS/spermidine synthase</fullName>
    </submittedName>
</protein>
<dbReference type="InterPro" id="IPR029063">
    <property type="entry name" value="SAM-dependent_MTases_sf"/>
</dbReference>
<reference evidence="2 3" key="1">
    <citation type="journal article" date="2019" name="Int. J. Syst. Evol. Microbiol.">
        <title>The Global Catalogue of Microorganisms (GCM) 10K type strain sequencing project: providing services to taxonomists for standard genome sequencing and annotation.</title>
        <authorList>
            <consortium name="The Broad Institute Genomics Platform"/>
            <consortium name="The Broad Institute Genome Sequencing Center for Infectious Disease"/>
            <person name="Wu L."/>
            <person name="Ma J."/>
        </authorList>
    </citation>
    <scope>NUCLEOTIDE SEQUENCE [LARGE SCALE GENOMIC DNA]</scope>
    <source>
        <strain evidence="2 3">JCM 10696</strain>
    </source>
</reference>
<dbReference type="PANTHER" id="PTHR43317">
    <property type="entry name" value="THERMOSPERMINE SYNTHASE ACAULIS5"/>
    <property type="match status" value="1"/>
</dbReference>
<dbReference type="PANTHER" id="PTHR43317:SF1">
    <property type="entry name" value="THERMOSPERMINE SYNTHASE ACAULIS5"/>
    <property type="match status" value="1"/>
</dbReference>
<evidence type="ECO:0000313" key="3">
    <source>
        <dbReference type="Proteomes" id="UP001500665"/>
    </source>
</evidence>
<comment type="caution">
    <text evidence="2">The sequence shown here is derived from an EMBL/GenBank/DDBJ whole genome shotgun (WGS) entry which is preliminary data.</text>
</comment>
<keyword evidence="3" id="KW-1185">Reference proteome</keyword>
<dbReference type="Proteomes" id="UP001500665">
    <property type="component" value="Unassembled WGS sequence"/>
</dbReference>
<organism evidence="2 3">
    <name type="scientific">Actinocorallia libanotica</name>
    <dbReference type="NCBI Taxonomy" id="46162"/>
    <lineage>
        <taxon>Bacteria</taxon>
        <taxon>Bacillati</taxon>
        <taxon>Actinomycetota</taxon>
        <taxon>Actinomycetes</taxon>
        <taxon>Streptosporangiales</taxon>
        <taxon>Thermomonosporaceae</taxon>
        <taxon>Actinocorallia</taxon>
    </lineage>
</organism>
<dbReference type="NCBIfam" id="NF037959">
    <property type="entry name" value="MFS_SpdSyn"/>
    <property type="match status" value="1"/>
</dbReference>
<keyword evidence="1" id="KW-0620">Polyamine biosynthesis</keyword>
<evidence type="ECO:0000256" key="1">
    <source>
        <dbReference type="ARBA" id="ARBA00023115"/>
    </source>
</evidence>